<dbReference type="CDD" id="cd02979">
    <property type="entry name" value="PHOX_C"/>
    <property type="match status" value="1"/>
</dbReference>
<dbReference type="PANTHER" id="PTHR43004:SF20">
    <property type="entry name" value="2-MONOOXYGENASE, PUTATIVE (AFU_ORTHOLOGUE AFUA_1G13660)-RELATED"/>
    <property type="match status" value="1"/>
</dbReference>
<accession>A0A367XX65</accession>
<sequence>MTITESETDVLIIGAGPSGLMCATWLARCGVPFRIIDKRPNEVFTGQADALHIRTLEIFKSFSENWFDFATLEQGWKATHHLAELCFWSPDENGELKRSMRMPDGIVGASRYGVTAIDQGSVEKWLAESISQFSGGAVNVERPLLPVSMKINENADPQAHAVEVLVKRLDAETAKTEQYGQAPNGLFRAFEGDQERYYDGVDTKNCELIRAKYVVGSDGAHSWVRKQLGIPMEGEQTDYIWGVIDMVPITNFPDIRNRCALHSKDAGSIMVVPRERDLIRLYIQLEEVERADGRIDRSKITPELIVKRAQEIFKPYTFEMTDLNWFTGYQIGQRISPSFSKLNRVFISGDACHSHSPKAGLGMNVSMQDTYNLGFKLGLVCKGLAKQEVLATYESERMKVAQDLIAYDHKLSRMYSSKPMIPGRDGVDLSEFYRVCEEGAKFMAGIYIDYEESLLVSKKEGPVSKVVIGRRLVSDKIMVHADARPVHIADRCVSDGRFRVLVFPGDVKNPENMKVLNEFQEVLDRKDIFLKKYTPVNAFEDSVIDVITIHASERRDIEVAEFPEFTHPLDYKRRCDYWKLYAGVGETYHEGAIDIYETYGIDKEKGAVIVLRPDSHVAMVTEYSVGGLKEVDGYFGGFMVDQSQNVLPVKTGDDTTRFVKPRLGV</sequence>
<dbReference type="PANTHER" id="PTHR43004">
    <property type="entry name" value="TRK SYSTEM POTASSIUM UPTAKE PROTEIN"/>
    <property type="match status" value="1"/>
</dbReference>
<feature type="domain" description="FAD-binding" evidence="5">
    <location>
        <begin position="7"/>
        <end position="405"/>
    </location>
</feature>
<dbReference type="OrthoDB" id="1716816at2759"/>
<keyword evidence="8" id="KW-1185">Reference proteome</keyword>
<evidence type="ECO:0000256" key="3">
    <source>
        <dbReference type="ARBA" id="ARBA00022827"/>
    </source>
</evidence>
<keyword evidence="4" id="KW-0560">Oxidoreductase</keyword>
<keyword evidence="7" id="KW-0503">Monooxygenase</keyword>
<dbReference type="GO" id="GO:0016709">
    <property type="term" value="F:oxidoreductase activity, acting on paired donors, with incorporation or reduction of molecular oxygen, NAD(P)H as one donor, and incorporation of one atom of oxygen"/>
    <property type="evidence" value="ECO:0007669"/>
    <property type="project" value="UniProtKB-ARBA"/>
</dbReference>
<dbReference type="Proteomes" id="UP000253472">
    <property type="component" value="Unassembled WGS sequence"/>
</dbReference>
<gene>
    <name evidence="7" type="primary">PH2M_2</name>
    <name evidence="7" type="ORF">Cantr_06347</name>
</gene>
<dbReference type="InterPro" id="IPR038220">
    <property type="entry name" value="PHOX_C_sf"/>
</dbReference>
<reference evidence="7 8" key="1">
    <citation type="submission" date="2018-06" db="EMBL/GenBank/DDBJ databases">
        <title>Whole genome sequencing of Candida tropicalis (genome annotated by CSBL at Korea University).</title>
        <authorList>
            <person name="Ahn J."/>
        </authorList>
    </citation>
    <scope>NUCLEOTIDE SEQUENCE [LARGE SCALE GENOMIC DNA]</scope>
    <source>
        <strain evidence="7 8">ATCC 20962</strain>
    </source>
</reference>
<dbReference type="Pfam" id="PF01494">
    <property type="entry name" value="FAD_binding_3"/>
    <property type="match status" value="1"/>
</dbReference>
<dbReference type="SUPFAM" id="SSF51905">
    <property type="entry name" value="FAD/NAD(P)-binding domain"/>
    <property type="match status" value="1"/>
</dbReference>
<comment type="caution">
    <text evidence="7">The sequence shown here is derived from an EMBL/GenBank/DDBJ whole genome shotgun (WGS) entry which is preliminary data.</text>
</comment>
<dbReference type="PRINTS" id="PR00420">
    <property type="entry name" value="RNGMNOXGNASE"/>
</dbReference>
<keyword evidence="3" id="KW-0274">FAD</keyword>
<dbReference type="SUPFAM" id="SSF54373">
    <property type="entry name" value="FAD-linked reductases, C-terminal domain"/>
    <property type="match status" value="1"/>
</dbReference>
<dbReference type="SUPFAM" id="SSF52833">
    <property type="entry name" value="Thioredoxin-like"/>
    <property type="match status" value="1"/>
</dbReference>
<dbReference type="InterPro" id="IPR050641">
    <property type="entry name" value="RIFMO-like"/>
</dbReference>
<dbReference type="InterPro" id="IPR012941">
    <property type="entry name" value="Phe_hydrox_C_dim_dom"/>
</dbReference>
<evidence type="ECO:0000313" key="7">
    <source>
        <dbReference type="EMBL" id="RCK58207.1"/>
    </source>
</evidence>
<protein>
    <submittedName>
        <fullName evidence="7">Phenol 2-monooxygenase</fullName>
    </submittedName>
</protein>
<dbReference type="EMBL" id="QLNQ01000028">
    <property type="protein sequence ID" value="RCK58207.1"/>
    <property type="molecule type" value="Genomic_DNA"/>
</dbReference>
<dbReference type="InterPro" id="IPR002938">
    <property type="entry name" value="FAD-bd"/>
</dbReference>
<dbReference type="InterPro" id="IPR036188">
    <property type="entry name" value="FAD/NAD-bd_sf"/>
</dbReference>
<evidence type="ECO:0000259" key="6">
    <source>
        <dbReference type="Pfam" id="PF07976"/>
    </source>
</evidence>
<evidence type="ECO:0000256" key="2">
    <source>
        <dbReference type="ARBA" id="ARBA00022630"/>
    </source>
</evidence>
<dbReference type="Pfam" id="PF07976">
    <property type="entry name" value="Phe_hydrox_dim"/>
    <property type="match status" value="1"/>
</dbReference>
<comment type="similarity">
    <text evidence="1">Belongs to the PheA/TfdB FAD monooxygenase family.</text>
</comment>
<feature type="domain" description="Phenol hydroxylase-like C-terminal dimerisation" evidence="6">
    <location>
        <begin position="448"/>
        <end position="642"/>
    </location>
</feature>
<dbReference type="GO" id="GO:0071949">
    <property type="term" value="F:FAD binding"/>
    <property type="evidence" value="ECO:0007669"/>
    <property type="project" value="InterPro"/>
</dbReference>
<dbReference type="Gene3D" id="3.30.9.10">
    <property type="entry name" value="D-Amino Acid Oxidase, subunit A, domain 2"/>
    <property type="match status" value="1"/>
</dbReference>
<dbReference type="STRING" id="5486.A0A367XX65"/>
<name>A0A367XX65_9ASCO</name>
<dbReference type="Gene3D" id="3.40.30.20">
    <property type="match status" value="1"/>
</dbReference>
<evidence type="ECO:0000313" key="8">
    <source>
        <dbReference type="Proteomes" id="UP000253472"/>
    </source>
</evidence>
<evidence type="ECO:0000256" key="4">
    <source>
        <dbReference type="ARBA" id="ARBA00023002"/>
    </source>
</evidence>
<dbReference type="InterPro" id="IPR036249">
    <property type="entry name" value="Thioredoxin-like_sf"/>
</dbReference>
<keyword evidence="2" id="KW-0285">Flavoprotein</keyword>
<organism evidence="7 8">
    <name type="scientific">Candida viswanathii</name>
    <dbReference type="NCBI Taxonomy" id="5486"/>
    <lineage>
        <taxon>Eukaryota</taxon>
        <taxon>Fungi</taxon>
        <taxon>Dikarya</taxon>
        <taxon>Ascomycota</taxon>
        <taxon>Saccharomycotina</taxon>
        <taxon>Pichiomycetes</taxon>
        <taxon>Debaryomycetaceae</taxon>
        <taxon>Candida/Lodderomyces clade</taxon>
        <taxon>Candida</taxon>
    </lineage>
</organism>
<dbReference type="Gene3D" id="3.50.50.60">
    <property type="entry name" value="FAD/NAD(P)-binding domain"/>
    <property type="match status" value="1"/>
</dbReference>
<evidence type="ECO:0000259" key="5">
    <source>
        <dbReference type="Pfam" id="PF01494"/>
    </source>
</evidence>
<dbReference type="AlphaFoldDB" id="A0A367XX65"/>
<proteinExistence type="inferred from homology"/>
<evidence type="ECO:0000256" key="1">
    <source>
        <dbReference type="ARBA" id="ARBA00007801"/>
    </source>
</evidence>